<keyword evidence="4" id="KW-0813">Transport</keyword>
<dbReference type="PANTHER" id="PTHR38604:SF1">
    <property type="entry name" value="PERIPLASMIC NITRATE REDUCTASE, ELECTRON TRANSFER SUBUNIT"/>
    <property type="match status" value="1"/>
</dbReference>
<keyword evidence="17" id="KW-1185">Reference proteome</keyword>
<dbReference type="InterPro" id="IPR005591">
    <property type="entry name" value="NapB"/>
</dbReference>
<feature type="binding site" description="axial binding residue" evidence="13">
    <location>
        <position position="96"/>
    </location>
    <ligand>
        <name>heme c</name>
        <dbReference type="ChEBI" id="CHEBI:61717"/>
        <label>1</label>
    </ligand>
    <ligandPart>
        <name>Fe</name>
        <dbReference type="ChEBI" id="CHEBI:18248"/>
    </ligandPart>
</feature>
<keyword evidence="6 13" id="KW-0479">Metal-binding</keyword>
<evidence type="ECO:0000256" key="13">
    <source>
        <dbReference type="PIRSR" id="PIRSR006105-2"/>
    </source>
</evidence>
<dbReference type="PANTHER" id="PTHR38604">
    <property type="entry name" value="PERIPLASMIC NITRATE REDUCTASE, ELECTRON TRANSFER SUBUNIT"/>
    <property type="match status" value="1"/>
</dbReference>
<reference evidence="15 17" key="1">
    <citation type="submission" date="2023-07" db="EMBL/GenBank/DDBJ databases">
        <title>Unpublished Manusciprt.</title>
        <authorList>
            <person name="Aydin F."/>
            <person name="Tarhane S."/>
            <person name="Saticioglu I.B."/>
            <person name="Karakaya E."/>
            <person name="Abay S."/>
            <person name="Guran O."/>
            <person name="Bozkurt E."/>
            <person name="Uzum N."/>
            <person name="Olgun K."/>
            <person name="Jablonski D."/>
        </authorList>
    </citation>
    <scope>NUCLEOTIDE SEQUENCE</scope>
    <source>
        <strain evidence="17">faydin-H75</strain>
        <strain evidence="15">Faydin-H76</strain>
    </source>
</reference>
<evidence type="ECO:0000256" key="7">
    <source>
        <dbReference type="ARBA" id="ARBA00022729"/>
    </source>
</evidence>
<proteinExistence type="inferred from homology"/>
<dbReference type="GO" id="GO:0046872">
    <property type="term" value="F:metal ion binding"/>
    <property type="evidence" value="ECO:0007669"/>
    <property type="project" value="UniProtKB-KW"/>
</dbReference>
<reference evidence="14" key="2">
    <citation type="submission" date="2023-07" db="EMBL/GenBank/DDBJ databases">
        <authorList>
            <person name="Aydin F."/>
            <person name="Tarhane S."/>
            <person name="Saticioglu I.B."/>
            <person name="Karakaya E."/>
            <person name="Abay S."/>
            <person name="Guran O."/>
            <person name="Bozkurt E."/>
            <person name="Uzum N."/>
            <person name="Olgun K."/>
            <person name="Jablonski D."/>
        </authorList>
    </citation>
    <scope>NUCLEOTIDE SEQUENCE</scope>
    <source>
        <strain evidence="14">Faydin-H75</strain>
    </source>
</reference>
<comment type="PTM">
    <text evidence="12">Binds 2 heme C groups per subunit.</text>
</comment>
<keyword evidence="9" id="KW-0249">Electron transport</keyword>
<evidence type="ECO:0000313" key="15">
    <source>
        <dbReference type="EMBL" id="MDP2539789.1"/>
    </source>
</evidence>
<dbReference type="SUPFAM" id="SSF48695">
    <property type="entry name" value="Multiheme cytochromes"/>
    <property type="match status" value="1"/>
</dbReference>
<feature type="binding site" description="covalent" evidence="12">
    <location>
        <position position="134"/>
    </location>
    <ligand>
        <name>heme c</name>
        <dbReference type="ChEBI" id="CHEBI:61717"/>
        <label>2</label>
    </ligand>
</feature>
<evidence type="ECO:0000256" key="1">
    <source>
        <dbReference type="ARBA" id="ARBA00004418"/>
    </source>
</evidence>
<feature type="binding site" description="covalent" evidence="12">
    <location>
        <position position="95"/>
    </location>
    <ligand>
        <name>heme c</name>
        <dbReference type="ChEBI" id="CHEBI:61717"/>
        <label>1</label>
    </ligand>
</feature>
<evidence type="ECO:0000256" key="4">
    <source>
        <dbReference type="ARBA" id="ARBA00022448"/>
    </source>
</evidence>
<keyword evidence="10 13" id="KW-0408">Iron</keyword>
<feature type="binding site" description="axial binding residue" evidence="13">
    <location>
        <position position="113"/>
    </location>
    <ligand>
        <name>heme c</name>
        <dbReference type="ChEBI" id="CHEBI:61717"/>
        <label>2</label>
    </ligand>
    <ligandPart>
        <name>Fe</name>
        <dbReference type="ChEBI" id="CHEBI:18248"/>
    </ligandPart>
</feature>
<dbReference type="RefSeq" id="WP_305517753.1">
    <property type="nucleotide sequence ID" value="NZ_JAUPEV010000018.1"/>
</dbReference>
<keyword evidence="8" id="KW-0574">Periplasm</keyword>
<evidence type="ECO:0000256" key="12">
    <source>
        <dbReference type="PIRSR" id="PIRSR006105-1"/>
    </source>
</evidence>
<evidence type="ECO:0000313" key="17">
    <source>
        <dbReference type="Proteomes" id="UP001240777"/>
    </source>
</evidence>
<dbReference type="EMBL" id="JAUYZK010000016">
    <property type="protein sequence ID" value="MDP2539789.1"/>
    <property type="molecule type" value="Genomic_DNA"/>
</dbReference>
<evidence type="ECO:0000256" key="2">
    <source>
        <dbReference type="ARBA" id="ARBA00007368"/>
    </source>
</evidence>
<dbReference type="Proteomes" id="UP001177258">
    <property type="component" value="Unassembled WGS sequence"/>
</dbReference>
<evidence type="ECO:0000256" key="6">
    <source>
        <dbReference type="ARBA" id="ARBA00022723"/>
    </source>
</evidence>
<dbReference type="EMBL" id="JAUPEV010000018">
    <property type="protein sequence ID" value="MDO7253914.1"/>
    <property type="molecule type" value="Genomic_DNA"/>
</dbReference>
<evidence type="ECO:0000313" key="16">
    <source>
        <dbReference type="Proteomes" id="UP001177258"/>
    </source>
</evidence>
<name>A0AA90PUI3_9HELI</name>
<feature type="binding site" description="covalent" evidence="12">
    <location>
        <position position="92"/>
    </location>
    <ligand>
        <name>heme c</name>
        <dbReference type="ChEBI" id="CHEBI:61717"/>
        <label>1</label>
    </ligand>
</feature>
<comment type="subcellular location">
    <subcellularLocation>
        <location evidence="1">Periplasm</location>
    </subcellularLocation>
</comment>
<organism evidence="15 16">
    <name type="scientific">Helicobacter cappadocius</name>
    <dbReference type="NCBI Taxonomy" id="3063998"/>
    <lineage>
        <taxon>Bacteria</taxon>
        <taxon>Pseudomonadati</taxon>
        <taxon>Campylobacterota</taxon>
        <taxon>Epsilonproteobacteria</taxon>
        <taxon>Campylobacterales</taxon>
        <taxon>Helicobacteraceae</taxon>
        <taxon>Helicobacter</taxon>
    </lineage>
</organism>
<dbReference type="InterPro" id="IPR036280">
    <property type="entry name" value="Multihaem_cyt_sf"/>
</dbReference>
<evidence type="ECO:0000256" key="9">
    <source>
        <dbReference type="ARBA" id="ARBA00022982"/>
    </source>
</evidence>
<keyword evidence="5 12" id="KW-0349">Heme</keyword>
<dbReference type="PIRSF" id="PIRSF006105">
    <property type="entry name" value="NapB"/>
    <property type="match status" value="1"/>
</dbReference>
<keyword evidence="15" id="KW-0560">Oxidoreductase</keyword>
<evidence type="ECO:0000256" key="8">
    <source>
        <dbReference type="ARBA" id="ARBA00022764"/>
    </source>
</evidence>
<accession>A0AA90PUI3</accession>
<dbReference type="Proteomes" id="UP001240777">
    <property type="component" value="Unassembled WGS sequence"/>
</dbReference>
<dbReference type="Pfam" id="PF03892">
    <property type="entry name" value="NapB"/>
    <property type="match status" value="1"/>
</dbReference>
<feature type="binding site" description="axial binding residue" evidence="13">
    <location>
        <position position="77"/>
    </location>
    <ligand>
        <name>heme c</name>
        <dbReference type="ChEBI" id="CHEBI:61717"/>
        <label>1</label>
    </ligand>
    <ligandPart>
        <name>Fe</name>
        <dbReference type="ChEBI" id="CHEBI:18248"/>
    </ligandPart>
</feature>
<keyword evidence="7" id="KW-0732">Signal</keyword>
<dbReference type="Gene3D" id="1.10.1130.10">
    <property type="entry name" value="Flavocytochrome C3, Chain A"/>
    <property type="match status" value="1"/>
</dbReference>
<evidence type="ECO:0000256" key="11">
    <source>
        <dbReference type="ARBA" id="ARBA00031832"/>
    </source>
</evidence>
<dbReference type="GO" id="GO:0009061">
    <property type="term" value="P:anaerobic respiration"/>
    <property type="evidence" value="ECO:0007669"/>
    <property type="project" value="InterPro"/>
</dbReference>
<gene>
    <name evidence="14" type="ORF">Q5I04_08355</name>
    <name evidence="15" type="ORF">Q5I06_08380</name>
</gene>
<evidence type="ECO:0000256" key="3">
    <source>
        <dbReference type="ARBA" id="ARBA00013773"/>
    </source>
</evidence>
<feature type="binding site" description="covalent" evidence="12">
    <location>
        <position position="137"/>
    </location>
    <ligand>
        <name>heme c</name>
        <dbReference type="ChEBI" id="CHEBI:61717"/>
        <label>2</label>
    </ligand>
</feature>
<evidence type="ECO:0000256" key="10">
    <source>
        <dbReference type="ARBA" id="ARBA00023004"/>
    </source>
</evidence>
<dbReference type="GO" id="GO:0042597">
    <property type="term" value="C:periplasmic space"/>
    <property type="evidence" value="ECO:0007669"/>
    <property type="project" value="UniProtKB-SubCell"/>
</dbReference>
<reference evidence="14 16" key="3">
    <citation type="journal article" date="2024" name="Syst. Appl. Microbiol.">
        <title>Helicobacter cappadocius sp. nov., from lizards: The first psychrotrophic Helicobacter species.</title>
        <authorList>
            <person name="Aydin F."/>
            <person name="Tarhane S."/>
            <person name="Karakaya E."/>
            <person name="Abay S."/>
            <person name="Kayman T."/>
            <person name="Guran O."/>
            <person name="Bozkurt E."/>
            <person name="Uzum N."/>
            <person name="Avci A."/>
            <person name="Olgun K."/>
            <person name="Jablonski D."/>
            <person name="Guran C."/>
            <person name="Burcin Saticioglu I."/>
        </authorList>
    </citation>
    <scope>NUCLEOTIDE SEQUENCE [LARGE SCALE GENOMIC DNA]</scope>
    <source>
        <strain evidence="14">Faydin-H75</strain>
        <strain evidence="16">faydin-H76</strain>
    </source>
</reference>
<evidence type="ECO:0000256" key="5">
    <source>
        <dbReference type="ARBA" id="ARBA00022617"/>
    </source>
</evidence>
<sequence length="176" mass="19284">MKIKILALISVCVVLLACSNVDKKTDEISDNSLGLRGASLGDDKSVELKNFEYSQTPAGESKNIERSYENAPPLIPHSTEGMLDITQDNNMCLSCHASDVAESVGATPVPKSHTYDLRNHKFIKDGISESRYNCTQCHIPQSNLVPLVKNTFTPVFSNEKEKSSSDLLDVINKGVK</sequence>
<comment type="similarity">
    <text evidence="2">Belongs to the NapB family.</text>
</comment>
<dbReference type="AlphaFoldDB" id="A0AA90PUI3"/>
<protein>
    <recommendedName>
        <fullName evidence="3">Periplasmic nitrate reductase, electron transfer subunit</fullName>
    </recommendedName>
    <alternativeName>
        <fullName evidence="11">Diheme cytochrome c NapB</fullName>
    </alternativeName>
</protein>
<feature type="binding site" description="axial binding residue" evidence="13">
    <location>
        <position position="138"/>
    </location>
    <ligand>
        <name>heme c</name>
        <dbReference type="ChEBI" id="CHEBI:61717"/>
        <label>2</label>
    </ligand>
    <ligandPart>
        <name>Fe</name>
        <dbReference type="ChEBI" id="CHEBI:18248"/>
    </ligandPart>
</feature>
<dbReference type="PROSITE" id="PS51257">
    <property type="entry name" value="PROKAR_LIPOPROTEIN"/>
    <property type="match status" value="1"/>
</dbReference>
<dbReference type="GO" id="GO:0016491">
    <property type="term" value="F:oxidoreductase activity"/>
    <property type="evidence" value="ECO:0007669"/>
    <property type="project" value="UniProtKB-KW"/>
</dbReference>
<evidence type="ECO:0000313" key="14">
    <source>
        <dbReference type="EMBL" id="MDO7253914.1"/>
    </source>
</evidence>
<comment type="caution">
    <text evidence="15">The sequence shown here is derived from an EMBL/GenBank/DDBJ whole genome shotgun (WGS) entry which is preliminary data.</text>
</comment>